<comment type="similarity">
    <text evidence="1">Belongs to the AfsR/DnrI/RedD regulatory family.</text>
</comment>
<dbReference type="SMART" id="SM00862">
    <property type="entry name" value="Trans_reg_C"/>
    <property type="match status" value="1"/>
</dbReference>
<evidence type="ECO:0000256" key="5">
    <source>
        <dbReference type="PROSITE-ProRule" id="PRU01091"/>
    </source>
</evidence>
<dbReference type="Pfam" id="PF13191">
    <property type="entry name" value="AAA_16"/>
    <property type="match status" value="1"/>
</dbReference>
<dbReference type="Pfam" id="PF03704">
    <property type="entry name" value="BTAD"/>
    <property type="match status" value="1"/>
</dbReference>
<dbReference type="EMBL" id="CP106982">
    <property type="protein sequence ID" value="UYF94442.1"/>
    <property type="molecule type" value="Genomic_DNA"/>
</dbReference>
<dbReference type="Proteomes" id="UP001163947">
    <property type="component" value="Chromosome"/>
</dbReference>
<dbReference type="InterPro" id="IPR027417">
    <property type="entry name" value="P-loop_NTPase"/>
</dbReference>
<dbReference type="InterPro" id="IPR051677">
    <property type="entry name" value="AfsR-DnrI-RedD_regulator"/>
</dbReference>
<evidence type="ECO:0000256" key="2">
    <source>
        <dbReference type="ARBA" id="ARBA00023015"/>
    </source>
</evidence>
<evidence type="ECO:0000259" key="6">
    <source>
        <dbReference type="PROSITE" id="PS51755"/>
    </source>
</evidence>
<accession>A0AA46SDW1</accession>
<feature type="domain" description="OmpR/PhoB-type" evidence="6">
    <location>
        <begin position="1"/>
        <end position="99"/>
    </location>
</feature>
<dbReference type="InterPro" id="IPR036388">
    <property type="entry name" value="WH-like_DNA-bd_sf"/>
</dbReference>
<dbReference type="SMART" id="SM01043">
    <property type="entry name" value="BTAD"/>
    <property type="match status" value="1"/>
</dbReference>
<gene>
    <name evidence="7" type="ORF">OCS65_01300</name>
</gene>
<protein>
    <submittedName>
        <fullName evidence="7">AAA family ATPase</fullName>
    </submittedName>
</protein>
<evidence type="ECO:0000313" key="7">
    <source>
        <dbReference type="EMBL" id="UYF94442.1"/>
    </source>
</evidence>
<dbReference type="AlphaFoldDB" id="A0AA46SDW1"/>
<dbReference type="InterPro" id="IPR005158">
    <property type="entry name" value="BTAD"/>
</dbReference>
<dbReference type="GO" id="GO:0000160">
    <property type="term" value="P:phosphorelay signal transduction system"/>
    <property type="evidence" value="ECO:0007669"/>
    <property type="project" value="InterPro"/>
</dbReference>
<keyword evidence="3 5" id="KW-0238">DNA-binding</keyword>
<dbReference type="InterPro" id="IPR016032">
    <property type="entry name" value="Sig_transdc_resp-reg_C-effctor"/>
</dbReference>
<dbReference type="InterPro" id="IPR041664">
    <property type="entry name" value="AAA_16"/>
</dbReference>
<dbReference type="Gene3D" id="1.25.40.10">
    <property type="entry name" value="Tetratricopeptide repeat domain"/>
    <property type="match status" value="1"/>
</dbReference>
<dbReference type="Pfam" id="PF00486">
    <property type="entry name" value="Trans_reg_C"/>
    <property type="match status" value="1"/>
</dbReference>
<feature type="DNA-binding region" description="OmpR/PhoB-type" evidence="5">
    <location>
        <begin position="1"/>
        <end position="99"/>
    </location>
</feature>
<dbReference type="InterPro" id="IPR001867">
    <property type="entry name" value="OmpR/PhoB-type_DNA-bd"/>
</dbReference>
<keyword evidence="4" id="KW-0804">Transcription</keyword>
<evidence type="ECO:0000256" key="4">
    <source>
        <dbReference type="ARBA" id="ARBA00023163"/>
    </source>
</evidence>
<dbReference type="PROSITE" id="PS51755">
    <property type="entry name" value="OMPR_PHOB"/>
    <property type="match status" value="1"/>
</dbReference>
<dbReference type="Gene3D" id="1.10.10.10">
    <property type="entry name" value="Winged helix-like DNA-binding domain superfamily/Winged helix DNA-binding domain"/>
    <property type="match status" value="1"/>
</dbReference>
<dbReference type="InterPro" id="IPR011990">
    <property type="entry name" value="TPR-like_helical_dom_sf"/>
</dbReference>
<dbReference type="GO" id="GO:0003677">
    <property type="term" value="F:DNA binding"/>
    <property type="evidence" value="ECO:0007669"/>
    <property type="project" value="UniProtKB-UniRule"/>
</dbReference>
<proteinExistence type="inferred from homology"/>
<dbReference type="GeneID" id="83619012"/>
<keyword evidence="2" id="KW-0805">Transcription regulation</keyword>
<dbReference type="SUPFAM" id="SSF52540">
    <property type="entry name" value="P-loop containing nucleoside triphosphate hydrolases"/>
    <property type="match status" value="1"/>
</dbReference>
<dbReference type="GO" id="GO:0006355">
    <property type="term" value="P:regulation of DNA-templated transcription"/>
    <property type="evidence" value="ECO:0007669"/>
    <property type="project" value="InterPro"/>
</dbReference>
<evidence type="ECO:0000256" key="3">
    <source>
        <dbReference type="ARBA" id="ARBA00023125"/>
    </source>
</evidence>
<reference evidence="7" key="1">
    <citation type="submission" date="2022-09" db="EMBL/GenBank/DDBJ databases">
        <title>The genome sequence of Rhodococcus aetherivorans N1.</title>
        <authorList>
            <person name="Jiang W."/>
        </authorList>
    </citation>
    <scope>NUCLEOTIDE SEQUENCE</scope>
    <source>
        <strain evidence="7">N1</strain>
    </source>
</reference>
<dbReference type="CDD" id="cd15831">
    <property type="entry name" value="BTAD"/>
    <property type="match status" value="1"/>
</dbReference>
<evidence type="ECO:0000256" key="1">
    <source>
        <dbReference type="ARBA" id="ARBA00005820"/>
    </source>
</evidence>
<dbReference type="SUPFAM" id="SSF48452">
    <property type="entry name" value="TPR-like"/>
    <property type="match status" value="1"/>
</dbReference>
<dbReference type="PANTHER" id="PTHR35807">
    <property type="entry name" value="TRANSCRIPTIONAL REGULATOR REDD-RELATED"/>
    <property type="match status" value="1"/>
</dbReference>
<dbReference type="SUPFAM" id="SSF46894">
    <property type="entry name" value="C-terminal effector domain of the bipartite response regulators"/>
    <property type="match status" value="1"/>
</dbReference>
<sequence>MTNATTPPVQVRVLGAVAALVDGQPVALGGPVRRALLARLVAARGHPVSADRLVEDLWGGAPPAKPVAALQAHISHLRRVLGPGHDPLPRSAAGYALNLPVAAVDAWAFEDAVTRTVTAPHDRLRHLGQALQRWRDPLPDIDRYPWAAIESDRLGELRRTAVEQYAETALELGAPVAPLIASLSDIVAADPGRERAVGLLARARYRADGPADALAVIRRSRQYLATELGLDPGPALRAAEHEILTGTAGPARDRAPIADHVRPAELGVLLDEAGRAARGETRLTWLAGEPGAGKTHLTTLLAVALEGDGWQVARGNCPEVDGAPPGWPWIEILDALAHTDPDGTATMTSRLAVPGTGLDTFGLARSLTRHLGRIAADRPVLLVFDDMHRADEPTLHLLRLTLAALRTRPLLAVATYRPTEAGSELAAVRAATNACPGRQLRLAPLTDDGIAHLVRECGVVALAPEDMALLVARTDRNPLFVREFALLIADRGVRALHHDVPAGIADVLHHRIHTLPEATVAVLSAAAVLGREADLDVLAAMCGTDLESLLEPLEPALRARLLEEPAPERIRFTHNLVRETLYAGQSRLRRTRLHGAALAALSALRPAEVAATAHHAALAATPSTAHHAVAHLTAAARRADALGARADAVTLWGAAVSAHEMSTVVPEDGLLPLLTGYVGALAHTGDVVTARVVRQRAVDLARRIGDPPALVAALTSWSAPVTWTVRVDDEPDRRILDPMQSLLATTALGDHDRVLLLVTAVFELEGADSVAALAAARRAHALARGTADAGLRCRALNALGFVAYGPDLVAQRRDIAAELLTVAGDAGDAAYQAQAHFQWFLAAAADTELDEARRHAELAVRYAAGRQLSQLLGVVELFRALVRLLAGDEDGAQRGYDTVAAQLEAEGTASARWIGTVGRIGVATARDDFAPLVAELSALESARPHSVRFPLVLALLDSGEHERARQLWRAQRPFRRDYYWLAMTCLRARAAARLADTATARDCHAQLLPFSGRIAGLDSGSFHAGPVDAALAETAALLGDADSAHRFRDAAATLTATVSAQLHDPAWAAWR</sequence>
<evidence type="ECO:0000313" key="8">
    <source>
        <dbReference type="Proteomes" id="UP001163947"/>
    </source>
</evidence>
<dbReference type="RefSeq" id="WP_231772229.1">
    <property type="nucleotide sequence ID" value="NZ_CP088969.1"/>
</dbReference>
<name>A0AA46SDW1_9NOCA</name>
<organism evidence="7 8">
    <name type="scientific">Rhodococcus aetherivorans</name>
    <dbReference type="NCBI Taxonomy" id="191292"/>
    <lineage>
        <taxon>Bacteria</taxon>
        <taxon>Bacillati</taxon>
        <taxon>Actinomycetota</taxon>
        <taxon>Actinomycetes</taxon>
        <taxon>Mycobacteriales</taxon>
        <taxon>Nocardiaceae</taxon>
        <taxon>Rhodococcus</taxon>
    </lineage>
</organism>
<dbReference type="PANTHER" id="PTHR35807:SF1">
    <property type="entry name" value="TRANSCRIPTIONAL REGULATOR REDD"/>
    <property type="match status" value="1"/>
</dbReference>